<keyword evidence="5" id="KW-0067">ATP-binding</keyword>
<dbReference type="PANTHER" id="PTHR20861:SF1">
    <property type="entry name" value="HOMOSERINE KINASE"/>
    <property type="match status" value="1"/>
</dbReference>
<evidence type="ECO:0000259" key="6">
    <source>
        <dbReference type="Pfam" id="PF00288"/>
    </source>
</evidence>
<reference evidence="7 8" key="1">
    <citation type="submission" date="2023-03" db="EMBL/GenBank/DDBJ databases">
        <title>Complete genome of Arcanobacterium canis strain DSM 25104 isolated in 2010 from a canine otitis externa in Germany.</title>
        <authorList>
            <person name="Borowiak M."/>
            <person name="Kreitlow A."/>
            <person name="Malorny B."/>
            <person name="Laemmler C."/>
            <person name="Prenger-Berninghoff E."/>
            <person name="Ploetz M."/>
            <person name="Abdulmawjood A."/>
        </authorList>
    </citation>
    <scope>NUCLEOTIDE SEQUENCE [LARGE SCALE GENOMIC DNA]</scope>
    <source>
        <strain evidence="7 8">DSM 25104</strain>
    </source>
</reference>
<dbReference type="SUPFAM" id="SSF54211">
    <property type="entry name" value="Ribosomal protein S5 domain 2-like"/>
    <property type="match status" value="1"/>
</dbReference>
<evidence type="ECO:0000256" key="4">
    <source>
        <dbReference type="ARBA" id="ARBA00022777"/>
    </source>
</evidence>
<dbReference type="InterPro" id="IPR020568">
    <property type="entry name" value="Ribosomal_Su5_D2-typ_SF"/>
</dbReference>
<gene>
    <name evidence="7" type="ORF">P7079_06530</name>
</gene>
<dbReference type="InterPro" id="IPR014721">
    <property type="entry name" value="Ribsml_uS5_D2-typ_fold_subgr"/>
</dbReference>
<organism evidence="7 8">
    <name type="scientific">Arcanobacterium canis</name>
    <dbReference type="NCBI Taxonomy" id="999183"/>
    <lineage>
        <taxon>Bacteria</taxon>
        <taxon>Bacillati</taxon>
        <taxon>Actinomycetota</taxon>
        <taxon>Actinomycetes</taxon>
        <taxon>Actinomycetales</taxon>
        <taxon>Actinomycetaceae</taxon>
        <taxon>Arcanobacterium</taxon>
    </lineage>
</organism>
<evidence type="ECO:0000313" key="7">
    <source>
        <dbReference type="EMBL" id="WFM83049.1"/>
    </source>
</evidence>
<keyword evidence="2" id="KW-0808">Transferase</keyword>
<evidence type="ECO:0000256" key="3">
    <source>
        <dbReference type="ARBA" id="ARBA00022741"/>
    </source>
</evidence>
<protein>
    <submittedName>
        <fullName evidence="7">Homoserine kinase</fullName>
    </submittedName>
</protein>
<keyword evidence="8" id="KW-1185">Reference proteome</keyword>
<evidence type="ECO:0000313" key="8">
    <source>
        <dbReference type="Proteomes" id="UP001215216"/>
    </source>
</evidence>
<sequence>MRLTSDYARVRVPGVITGFGPGLDAIGIAVDVWDEVSVTLTTGATRVTILGEGNRTLPRDHSHMVARALSLALESAGAPVAGFDLVCRNSIPRGVGLGDEAAEAIAGIALARELLEDPSALTDDIMLRLAADLVGSPSAVAAAIRGGATLAWVESSAVKLRDLQIVDQLPIVLMVPPSEGPVRADVGGVDSPLRAAMFVYALANEPALIAEATRGVNAKGVTTGESLLRALRNAGWPAVYTGGGPALVVFAKVAPAMGMSLAESGIKLIRTSVAPGVHPVSGK</sequence>
<name>A0ABY8FX03_9ACTO</name>
<keyword evidence="1" id="KW-0028">Amino-acid biosynthesis</keyword>
<keyword evidence="3" id="KW-0547">Nucleotide-binding</keyword>
<evidence type="ECO:0000256" key="2">
    <source>
        <dbReference type="ARBA" id="ARBA00022679"/>
    </source>
</evidence>
<dbReference type="Gene3D" id="3.30.230.10">
    <property type="match status" value="1"/>
</dbReference>
<dbReference type="Proteomes" id="UP001215216">
    <property type="component" value="Chromosome"/>
</dbReference>
<dbReference type="RefSeq" id="WP_278012475.1">
    <property type="nucleotide sequence ID" value="NZ_CP121208.1"/>
</dbReference>
<proteinExistence type="predicted"/>
<accession>A0ABY8FX03</accession>
<feature type="domain" description="GHMP kinase N-terminal" evidence="6">
    <location>
        <begin position="65"/>
        <end position="147"/>
    </location>
</feature>
<keyword evidence="4 7" id="KW-0418">Kinase</keyword>
<evidence type="ECO:0000256" key="5">
    <source>
        <dbReference type="ARBA" id="ARBA00022840"/>
    </source>
</evidence>
<dbReference type="InterPro" id="IPR006204">
    <property type="entry name" value="GHMP_kinase_N_dom"/>
</dbReference>
<dbReference type="PRINTS" id="PR00958">
    <property type="entry name" value="HOMSERKINASE"/>
</dbReference>
<evidence type="ECO:0000256" key="1">
    <source>
        <dbReference type="ARBA" id="ARBA00022605"/>
    </source>
</evidence>
<dbReference type="PANTHER" id="PTHR20861">
    <property type="entry name" value="HOMOSERINE/4-DIPHOSPHOCYTIDYL-2-C-METHYL-D-ERYTHRITOL KINASE"/>
    <property type="match status" value="1"/>
</dbReference>
<dbReference type="Pfam" id="PF00288">
    <property type="entry name" value="GHMP_kinases_N"/>
    <property type="match status" value="1"/>
</dbReference>
<dbReference type="EMBL" id="CP121208">
    <property type="protein sequence ID" value="WFM83049.1"/>
    <property type="molecule type" value="Genomic_DNA"/>
</dbReference>
<dbReference type="GO" id="GO:0016301">
    <property type="term" value="F:kinase activity"/>
    <property type="evidence" value="ECO:0007669"/>
    <property type="project" value="UniProtKB-KW"/>
</dbReference>